<evidence type="ECO:0000256" key="7">
    <source>
        <dbReference type="ARBA" id="ARBA00022723"/>
    </source>
</evidence>
<evidence type="ECO:0000256" key="3">
    <source>
        <dbReference type="ARBA" id="ARBA00007244"/>
    </source>
</evidence>
<keyword evidence="8 13" id="KW-1133">Transmembrane helix</keyword>
<evidence type="ECO:0000256" key="10">
    <source>
        <dbReference type="ARBA" id="ARBA00023136"/>
    </source>
</evidence>
<proteinExistence type="inferred from homology"/>
<dbReference type="GO" id="GO:0006099">
    <property type="term" value="P:tricarboxylic acid cycle"/>
    <property type="evidence" value="ECO:0007669"/>
    <property type="project" value="InterPro"/>
</dbReference>
<dbReference type="Proteomes" id="UP000319023">
    <property type="component" value="Unassembled WGS sequence"/>
</dbReference>
<protein>
    <recommendedName>
        <fullName evidence="4">Succinate dehydrogenase cytochrome b556 subunit</fullName>
    </recommendedName>
</protein>
<gene>
    <name evidence="14" type="primary">sdhC</name>
    <name evidence="14" type="ORF">EVB01_01930</name>
</gene>
<dbReference type="EMBL" id="SHBN01000029">
    <property type="protein sequence ID" value="RZO11798.1"/>
    <property type="molecule type" value="Genomic_DNA"/>
</dbReference>
<feature type="transmembrane region" description="Helical" evidence="13">
    <location>
        <begin position="107"/>
        <end position="125"/>
    </location>
</feature>
<evidence type="ECO:0000256" key="4">
    <source>
        <dbReference type="ARBA" id="ARBA00020076"/>
    </source>
</evidence>
<feature type="transmembrane region" description="Helical" evidence="13">
    <location>
        <begin position="30"/>
        <end position="50"/>
    </location>
</feature>
<accession>A0A520LS26</accession>
<evidence type="ECO:0000313" key="15">
    <source>
        <dbReference type="Proteomes" id="UP000319023"/>
    </source>
</evidence>
<dbReference type="GO" id="GO:0046872">
    <property type="term" value="F:metal ion binding"/>
    <property type="evidence" value="ECO:0007669"/>
    <property type="project" value="UniProtKB-KW"/>
</dbReference>
<evidence type="ECO:0000256" key="12">
    <source>
        <dbReference type="PIRSR" id="PIRSR000178-1"/>
    </source>
</evidence>
<dbReference type="Gene3D" id="1.20.1300.10">
    <property type="entry name" value="Fumarate reductase/succinate dehydrogenase, transmembrane subunit"/>
    <property type="match status" value="1"/>
</dbReference>
<keyword evidence="9 12" id="KW-0408">Iron</keyword>
<dbReference type="NCBIfam" id="TIGR02970">
    <property type="entry name" value="succ_dehyd_cytB"/>
    <property type="match status" value="1"/>
</dbReference>
<evidence type="ECO:0000256" key="6">
    <source>
        <dbReference type="ARBA" id="ARBA00022692"/>
    </source>
</evidence>
<comment type="caution">
    <text evidence="14">The sequence shown here is derived from an EMBL/GenBank/DDBJ whole genome shotgun (WGS) entry which is preliminary data.</text>
</comment>
<evidence type="ECO:0000256" key="1">
    <source>
        <dbReference type="ARBA" id="ARBA00004050"/>
    </source>
</evidence>
<comment type="cofactor">
    <cofactor evidence="12">
        <name>heme</name>
        <dbReference type="ChEBI" id="CHEBI:30413"/>
    </cofactor>
    <text evidence="12">The heme is bound between the two transmembrane subunits.</text>
</comment>
<evidence type="ECO:0000256" key="11">
    <source>
        <dbReference type="ARBA" id="ARBA00025912"/>
    </source>
</evidence>
<dbReference type="SUPFAM" id="SSF81343">
    <property type="entry name" value="Fumarate reductase respiratory complex transmembrane subunits"/>
    <property type="match status" value="1"/>
</dbReference>
<sequence>MSIKPVYINLFKIQLPISALLSISHRVSGMLIFFMVLPFSAYLFNILLASQDSFALFIESYNSSIFLRTFVLFNVLIFEYHVIAGIRHMLMDFHIVSETLSASSNSALTALVTFAAIALLTILGLT</sequence>
<evidence type="ECO:0000313" key="14">
    <source>
        <dbReference type="EMBL" id="RZO11798.1"/>
    </source>
</evidence>
<feature type="transmembrane region" description="Helical" evidence="13">
    <location>
        <begin position="65"/>
        <end position="86"/>
    </location>
</feature>
<evidence type="ECO:0000256" key="9">
    <source>
        <dbReference type="ARBA" id="ARBA00023004"/>
    </source>
</evidence>
<feature type="binding site" description="axial binding residue" evidence="12">
    <location>
        <position position="81"/>
    </location>
    <ligand>
        <name>heme</name>
        <dbReference type="ChEBI" id="CHEBI:30413"/>
        <note>ligand shared with second transmembrane subunit</note>
    </ligand>
    <ligandPart>
        <name>Fe</name>
        <dbReference type="ChEBI" id="CHEBI:18248"/>
    </ligandPart>
</feature>
<evidence type="ECO:0000256" key="8">
    <source>
        <dbReference type="ARBA" id="ARBA00022989"/>
    </source>
</evidence>
<evidence type="ECO:0000256" key="13">
    <source>
        <dbReference type="SAM" id="Phobius"/>
    </source>
</evidence>
<evidence type="ECO:0000256" key="5">
    <source>
        <dbReference type="ARBA" id="ARBA00022617"/>
    </source>
</evidence>
<comment type="subcellular location">
    <subcellularLocation>
        <location evidence="2">Membrane</location>
    </subcellularLocation>
</comment>
<keyword evidence="7 12" id="KW-0479">Metal-binding</keyword>
<keyword evidence="5 12" id="KW-0349">Heme</keyword>
<dbReference type="GO" id="GO:0009055">
    <property type="term" value="F:electron transfer activity"/>
    <property type="evidence" value="ECO:0007669"/>
    <property type="project" value="InterPro"/>
</dbReference>
<dbReference type="InterPro" id="IPR034804">
    <property type="entry name" value="SQR/QFR_C/D"/>
</dbReference>
<dbReference type="InterPro" id="IPR000701">
    <property type="entry name" value="SuccDH_FuR_B_TM-su"/>
</dbReference>
<name>A0A520LS26_9GAMM</name>
<dbReference type="AlphaFoldDB" id="A0A520LS26"/>
<dbReference type="InterPro" id="IPR014314">
    <property type="entry name" value="Succ_DH_cytb556"/>
</dbReference>
<comment type="similarity">
    <text evidence="3">Belongs to the cytochrome b560 family.</text>
</comment>
<comment type="subunit">
    <text evidence="11">Part of an enzyme complex containing four subunits: a flavoprotein, an iron-sulfur protein, plus two membrane-anchoring proteins, SdhC and SdhD. The complex can form homotrimers.</text>
</comment>
<reference evidence="14 15" key="1">
    <citation type="submission" date="2019-02" db="EMBL/GenBank/DDBJ databases">
        <title>Prokaryotic population dynamics and viral predation in marine succession experiment using metagenomics: the confinement effect.</title>
        <authorList>
            <person name="Haro-Moreno J.M."/>
            <person name="Rodriguez-Valera F."/>
            <person name="Lopez-Perez M."/>
        </authorList>
    </citation>
    <scope>NUCLEOTIDE SEQUENCE [LARGE SCALE GENOMIC DNA]</scope>
    <source>
        <strain evidence="14">MED-G168</strain>
    </source>
</reference>
<dbReference type="GO" id="GO:0016020">
    <property type="term" value="C:membrane"/>
    <property type="evidence" value="ECO:0007669"/>
    <property type="project" value="UniProtKB-SubCell"/>
</dbReference>
<keyword evidence="6 13" id="KW-0812">Transmembrane</keyword>
<dbReference type="PIRSF" id="PIRSF000178">
    <property type="entry name" value="SDH_cyt_b560"/>
    <property type="match status" value="1"/>
</dbReference>
<organism evidence="14 15">
    <name type="scientific">SAR86 cluster bacterium</name>
    <dbReference type="NCBI Taxonomy" id="2030880"/>
    <lineage>
        <taxon>Bacteria</taxon>
        <taxon>Pseudomonadati</taxon>
        <taxon>Pseudomonadota</taxon>
        <taxon>Gammaproteobacteria</taxon>
        <taxon>SAR86 cluster</taxon>
    </lineage>
</organism>
<keyword evidence="10 13" id="KW-0472">Membrane</keyword>
<dbReference type="Pfam" id="PF01127">
    <property type="entry name" value="Sdh_cyt"/>
    <property type="match status" value="1"/>
</dbReference>
<comment type="function">
    <text evidence="1">Membrane-anchoring subunit of succinate dehydrogenase (SDH).</text>
</comment>
<evidence type="ECO:0000256" key="2">
    <source>
        <dbReference type="ARBA" id="ARBA00004370"/>
    </source>
</evidence>
<dbReference type="CDD" id="cd03499">
    <property type="entry name" value="SQR_TypeC_SdhC"/>
    <property type="match status" value="1"/>
</dbReference>